<dbReference type="Proteomes" id="UP000044071">
    <property type="component" value="Unassembled WGS sequence"/>
</dbReference>
<organism evidence="2 3">
    <name type="scientific">Legionella massiliensis</name>
    <dbReference type="NCBI Taxonomy" id="1034943"/>
    <lineage>
        <taxon>Bacteria</taxon>
        <taxon>Pseudomonadati</taxon>
        <taxon>Pseudomonadota</taxon>
        <taxon>Gammaproteobacteria</taxon>
        <taxon>Legionellales</taxon>
        <taxon>Legionellaceae</taxon>
        <taxon>Legionella</taxon>
    </lineage>
</organism>
<name>A0A078L2L5_9GAMM</name>
<protein>
    <submittedName>
        <fullName evidence="2">Conjugal transfer pilus assembly protein TraW</fullName>
    </submittedName>
</protein>
<dbReference type="InterPro" id="IPR014114">
    <property type="entry name" value="TraW"/>
</dbReference>
<evidence type="ECO:0000259" key="1">
    <source>
        <dbReference type="Pfam" id="PF12477"/>
    </source>
</evidence>
<accession>A0A078L2L5</accession>
<dbReference type="STRING" id="1034943.BN59_03724"/>
<keyword evidence="3" id="KW-1185">Reference proteome</keyword>
<dbReference type="EMBL" id="CCSB01000005">
    <property type="protein sequence ID" value="CDZ79406.1"/>
    <property type="molecule type" value="Genomic_DNA"/>
</dbReference>
<reference evidence="2 3" key="1">
    <citation type="submission" date="2014-06" db="EMBL/GenBank/DDBJ databases">
        <authorList>
            <person name="Urmite Genomes Urmite Genomes"/>
        </authorList>
    </citation>
    <scope>NUCLEOTIDE SEQUENCE [LARGE SCALE GENOMIC DNA]</scope>
</reference>
<dbReference type="AlphaFoldDB" id="A0A078L2L5"/>
<feature type="domain" description="Type-F conjugative transfer system protein TraW N-terminal" evidence="1">
    <location>
        <begin position="15"/>
        <end position="32"/>
    </location>
</feature>
<evidence type="ECO:0000313" key="2">
    <source>
        <dbReference type="EMBL" id="CDZ79406.1"/>
    </source>
</evidence>
<evidence type="ECO:0000313" key="3">
    <source>
        <dbReference type="Proteomes" id="UP000044071"/>
    </source>
</evidence>
<dbReference type="eggNOG" id="ENOG5031QWG">
    <property type="taxonomic scope" value="Bacteria"/>
</dbReference>
<proteinExistence type="predicted"/>
<sequence length="211" mass="23973">MNLMYYSMLLWFAIAQIHAKSFGVVGEVFPIAEKNFLTLIEERLATLKDNGELDAMNQRWIQTAAAHANRPDPLPLRRTQQSTTHNYRPEISLSQDIRDDKGHVLYARGTTVNALQSLPSYQPCWLFFNADDEAQLHWAEKQITRCANPKLILTGGAIKSTSMRLQSTVYFDQAGRITSKLHITHVPAKVTREQNHLVIDEQAIKENSDAL</sequence>
<gene>
    <name evidence="2" type="ORF">BN59_03724</name>
</gene>
<dbReference type="NCBIfam" id="TIGR02743">
    <property type="entry name" value="TraW"/>
    <property type="match status" value="1"/>
</dbReference>
<dbReference type="Pfam" id="PF12477">
    <property type="entry name" value="TraW_N"/>
    <property type="match status" value="1"/>
</dbReference>
<dbReference type="InterPro" id="IPR025864">
    <property type="entry name" value="TraW_N_dom"/>
</dbReference>